<comment type="activity regulation">
    <text evidence="12">Activated by a monovalent cation that binds near, but not in, the active site. The most likely occupant of the site in vivo is potassium. Ion binding induces a conformational change that may alter substrate affinity.</text>
</comment>
<evidence type="ECO:0000256" key="8">
    <source>
        <dbReference type="ARBA" id="ARBA00022840"/>
    </source>
</evidence>
<comment type="pathway">
    <text evidence="12">Carbohydrate metabolism; D-ribose degradation; D-ribose 5-phosphate from beta-D-ribopyranose: step 2/2.</text>
</comment>
<feature type="binding site" evidence="12">
    <location>
        <position position="260"/>
    </location>
    <ligand>
        <name>K(+)</name>
        <dbReference type="ChEBI" id="CHEBI:29103"/>
    </ligand>
</feature>
<name>A0A2A9DUN3_9MICO</name>
<evidence type="ECO:0000256" key="5">
    <source>
        <dbReference type="ARBA" id="ARBA00022723"/>
    </source>
</evidence>
<comment type="subcellular location">
    <subcellularLocation>
        <location evidence="12">Cytoplasm</location>
    </subcellularLocation>
</comment>
<keyword evidence="12" id="KW-0963">Cytoplasm</keyword>
<dbReference type="PANTHER" id="PTHR10584:SF166">
    <property type="entry name" value="RIBOKINASE"/>
    <property type="match status" value="1"/>
</dbReference>
<sequence>MAFDIDLTVVGSINADISAVTERLPGPGETVGGGRLTREAGGKGANQAAAAARLGARTRMVGAVGSDADGAAMRRALESAGVDLTHVATVDTETGTALIVVDAAGENQIAVCEGANAHVSIEGVEVGEHDTVLAQLEISLDTVTELARRCRGYFALNAAPAMPLPAELIDRADLIIVNETEYELIPELADASLVAVTYGAQGSAILEHGTQVAFADAVKTTPVNTVGAGDAFCAALTIALRAGLPYEAALRTANAVGAAAVVDPASQPALQRLEQYAPSA</sequence>
<dbReference type="RefSeq" id="WP_169923376.1">
    <property type="nucleotide sequence ID" value="NZ_PDJE01000001.1"/>
</dbReference>
<keyword evidence="5 12" id="KW-0479">Metal-binding</keyword>
<keyword evidence="8 12" id="KW-0067">ATP-binding</keyword>
<dbReference type="GO" id="GO:0019303">
    <property type="term" value="P:D-ribose catabolic process"/>
    <property type="evidence" value="ECO:0007669"/>
    <property type="project" value="UniProtKB-UniRule"/>
</dbReference>
<dbReference type="Pfam" id="PF00294">
    <property type="entry name" value="PfkB"/>
    <property type="match status" value="1"/>
</dbReference>
<dbReference type="EC" id="2.7.1.15" evidence="2 12"/>
<comment type="similarity">
    <text evidence="1">Belongs to the carbohydrate kinase pfkB family.</text>
</comment>
<dbReference type="InterPro" id="IPR002173">
    <property type="entry name" value="Carboh/pur_kinase_PfkB_CS"/>
</dbReference>
<comment type="subunit">
    <text evidence="12">Homodimer.</text>
</comment>
<dbReference type="GO" id="GO:0004747">
    <property type="term" value="F:ribokinase activity"/>
    <property type="evidence" value="ECO:0007669"/>
    <property type="project" value="UniProtKB-UniRule"/>
</dbReference>
<organism evidence="14 15">
    <name type="scientific">Paramicrobacterium agarici</name>
    <dbReference type="NCBI Taxonomy" id="630514"/>
    <lineage>
        <taxon>Bacteria</taxon>
        <taxon>Bacillati</taxon>
        <taxon>Actinomycetota</taxon>
        <taxon>Actinomycetes</taxon>
        <taxon>Micrococcales</taxon>
        <taxon>Microbacteriaceae</taxon>
        <taxon>Paramicrobacterium</taxon>
    </lineage>
</organism>
<dbReference type="EMBL" id="PDJE01000001">
    <property type="protein sequence ID" value="PFG29865.1"/>
    <property type="molecule type" value="Genomic_DNA"/>
</dbReference>
<comment type="catalytic activity">
    <reaction evidence="12">
        <text>D-ribose + ATP = D-ribose 5-phosphate + ADP + H(+)</text>
        <dbReference type="Rhea" id="RHEA:13697"/>
        <dbReference type="ChEBI" id="CHEBI:15378"/>
        <dbReference type="ChEBI" id="CHEBI:30616"/>
        <dbReference type="ChEBI" id="CHEBI:47013"/>
        <dbReference type="ChEBI" id="CHEBI:78346"/>
        <dbReference type="ChEBI" id="CHEBI:456216"/>
        <dbReference type="EC" id="2.7.1.15"/>
    </reaction>
</comment>
<comment type="similarity">
    <text evidence="12">Belongs to the carbohydrate kinase PfkB family. Ribokinase subfamily.</text>
</comment>
<feature type="binding site" evidence="12">
    <location>
        <position position="263"/>
    </location>
    <ligand>
        <name>K(+)</name>
        <dbReference type="ChEBI" id="CHEBI:29103"/>
    </ligand>
</feature>
<evidence type="ECO:0000256" key="3">
    <source>
        <dbReference type="ARBA" id="ARBA00016943"/>
    </source>
</evidence>
<feature type="binding site" evidence="12">
    <location>
        <position position="226"/>
    </location>
    <ligand>
        <name>K(+)</name>
        <dbReference type="ChEBI" id="CHEBI:29103"/>
    </ligand>
</feature>
<dbReference type="UniPathway" id="UPA00916">
    <property type="reaction ID" value="UER00889"/>
</dbReference>
<keyword evidence="9 12" id="KW-0460">Magnesium</keyword>
<evidence type="ECO:0000256" key="2">
    <source>
        <dbReference type="ARBA" id="ARBA00012035"/>
    </source>
</evidence>
<dbReference type="AlphaFoldDB" id="A0A2A9DUN3"/>
<dbReference type="GO" id="GO:0005524">
    <property type="term" value="F:ATP binding"/>
    <property type="evidence" value="ECO:0007669"/>
    <property type="project" value="UniProtKB-UniRule"/>
</dbReference>
<feature type="binding site" evidence="12">
    <location>
        <begin position="229"/>
        <end position="230"/>
    </location>
    <ligand>
        <name>ATP</name>
        <dbReference type="ChEBI" id="CHEBI:30616"/>
    </ligand>
</feature>
<evidence type="ECO:0000256" key="11">
    <source>
        <dbReference type="ARBA" id="ARBA00023277"/>
    </source>
</evidence>
<dbReference type="InterPro" id="IPR029056">
    <property type="entry name" value="Ribokinase-like"/>
</dbReference>
<accession>A0A2A9DUN3</accession>
<dbReference type="PRINTS" id="PR00990">
    <property type="entry name" value="RIBOKINASE"/>
</dbReference>
<keyword evidence="15" id="KW-1185">Reference proteome</keyword>
<feature type="binding site" evidence="12">
    <location>
        <begin position="197"/>
        <end position="202"/>
    </location>
    <ligand>
        <name>ATP</name>
        <dbReference type="ChEBI" id="CHEBI:30616"/>
    </ligand>
</feature>
<evidence type="ECO:0000256" key="6">
    <source>
        <dbReference type="ARBA" id="ARBA00022741"/>
    </source>
</evidence>
<dbReference type="Gene3D" id="3.40.1190.20">
    <property type="match status" value="1"/>
</dbReference>
<feature type="active site" description="Proton acceptor" evidence="12">
    <location>
        <position position="230"/>
    </location>
</feature>
<evidence type="ECO:0000256" key="12">
    <source>
        <dbReference type="HAMAP-Rule" id="MF_01987"/>
    </source>
</evidence>
<feature type="binding site" evidence="12">
    <location>
        <position position="178"/>
    </location>
    <ligand>
        <name>ATP</name>
        <dbReference type="ChEBI" id="CHEBI:30616"/>
    </ligand>
</feature>
<feature type="binding site" evidence="12">
    <location>
        <begin position="14"/>
        <end position="16"/>
    </location>
    <ligand>
        <name>substrate</name>
    </ligand>
</feature>
<dbReference type="Proteomes" id="UP000221369">
    <property type="component" value="Unassembled WGS sequence"/>
</dbReference>
<evidence type="ECO:0000256" key="9">
    <source>
        <dbReference type="ARBA" id="ARBA00022842"/>
    </source>
</evidence>
<proteinExistence type="inferred from homology"/>
<keyword evidence="4 12" id="KW-0808">Transferase</keyword>
<comment type="function">
    <text evidence="12">Catalyzes the phosphorylation of ribose at O-5 in a reaction requiring ATP and magnesium. The resulting D-ribose-5-phosphate can then be used either for sythesis of nucleotides, histidine, and tryptophan, or as a component of the pentose phosphate pathway.</text>
</comment>
<feature type="binding site" evidence="12">
    <location>
        <position position="137"/>
    </location>
    <ligand>
        <name>substrate</name>
    </ligand>
</feature>
<dbReference type="GO" id="GO:0046872">
    <property type="term" value="F:metal ion binding"/>
    <property type="evidence" value="ECO:0007669"/>
    <property type="project" value="UniProtKB-KW"/>
</dbReference>
<evidence type="ECO:0000259" key="13">
    <source>
        <dbReference type="Pfam" id="PF00294"/>
    </source>
</evidence>
<evidence type="ECO:0000256" key="4">
    <source>
        <dbReference type="ARBA" id="ARBA00022679"/>
    </source>
</evidence>
<dbReference type="SUPFAM" id="SSF53613">
    <property type="entry name" value="Ribokinase-like"/>
    <property type="match status" value="1"/>
</dbReference>
<dbReference type="PROSITE" id="PS00584">
    <property type="entry name" value="PFKB_KINASES_2"/>
    <property type="match status" value="1"/>
</dbReference>
<feature type="binding site" evidence="12">
    <location>
        <begin position="42"/>
        <end position="46"/>
    </location>
    <ligand>
        <name>substrate</name>
    </ligand>
</feature>
<comment type="caution">
    <text evidence="14">The sequence shown here is derived from an EMBL/GenBank/DDBJ whole genome shotgun (WGS) entry which is preliminary data.</text>
</comment>
<comment type="caution">
    <text evidence="12">Lacks conserved residue(s) required for the propagation of feature annotation.</text>
</comment>
<dbReference type="PANTHER" id="PTHR10584">
    <property type="entry name" value="SUGAR KINASE"/>
    <property type="match status" value="1"/>
</dbReference>
<dbReference type="InterPro" id="IPR002139">
    <property type="entry name" value="Ribo/fructo_kinase"/>
</dbReference>
<keyword evidence="6 12" id="KW-0547">Nucleotide-binding</keyword>
<feature type="binding site" evidence="12">
    <location>
        <position position="224"/>
    </location>
    <ligand>
        <name>K(+)</name>
        <dbReference type="ChEBI" id="CHEBI:29103"/>
    </ligand>
</feature>
<dbReference type="HAMAP" id="MF_01987">
    <property type="entry name" value="Ribokinase"/>
    <property type="match status" value="1"/>
</dbReference>
<evidence type="ECO:0000313" key="14">
    <source>
        <dbReference type="EMBL" id="PFG29865.1"/>
    </source>
</evidence>
<feature type="binding site" evidence="12">
    <location>
        <position position="230"/>
    </location>
    <ligand>
        <name>substrate</name>
    </ligand>
</feature>
<evidence type="ECO:0000256" key="10">
    <source>
        <dbReference type="ARBA" id="ARBA00022958"/>
    </source>
</evidence>
<keyword evidence="10 12" id="KW-0630">Potassium</keyword>
<feature type="binding site" evidence="12">
    <location>
        <position position="254"/>
    </location>
    <ligand>
        <name>ATP</name>
        <dbReference type="ChEBI" id="CHEBI:30616"/>
    </ligand>
</feature>
<dbReference type="InterPro" id="IPR011611">
    <property type="entry name" value="PfkB_dom"/>
</dbReference>
<reference evidence="14 15" key="1">
    <citation type="submission" date="2017-10" db="EMBL/GenBank/DDBJ databases">
        <title>Sequencing the genomes of 1000 actinobacteria strains.</title>
        <authorList>
            <person name="Klenk H.-P."/>
        </authorList>
    </citation>
    <scope>NUCLEOTIDE SEQUENCE [LARGE SCALE GENOMIC DNA]</scope>
    <source>
        <strain evidence="14 15">DSM 21798</strain>
    </source>
</reference>
<evidence type="ECO:0000256" key="1">
    <source>
        <dbReference type="ARBA" id="ARBA00005380"/>
    </source>
</evidence>
<gene>
    <name evidence="12" type="primary">rbsK</name>
    <name evidence="14" type="ORF">ATJ78_0782</name>
</gene>
<keyword evidence="7 12" id="KW-0418">Kinase</keyword>
<evidence type="ECO:0000256" key="7">
    <source>
        <dbReference type="ARBA" id="ARBA00022777"/>
    </source>
</evidence>
<evidence type="ECO:0000313" key="15">
    <source>
        <dbReference type="Proteomes" id="UP000221369"/>
    </source>
</evidence>
<comment type="cofactor">
    <cofactor evidence="12">
        <name>Mg(2+)</name>
        <dbReference type="ChEBI" id="CHEBI:18420"/>
    </cofactor>
    <text evidence="12">Requires a divalent cation, most likely magnesium in vivo, as an electrophilic catalyst to aid phosphoryl group transfer. It is the chelate of the metal and the nucleotide that is the actual substrate.</text>
</comment>
<protein>
    <recommendedName>
        <fullName evidence="3 12">Ribokinase</fullName>
        <shortName evidence="12">RK</shortName>
        <ecNumber evidence="2 12">2.7.1.15</ecNumber>
    </recommendedName>
</protein>
<feature type="domain" description="Carbohydrate kinase PfkB" evidence="13">
    <location>
        <begin position="6"/>
        <end position="267"/>
    </location>
</feature>
<keyword evidence="11 12" id="KW-0119">Carbohydrate metabolism</keyword>
<dbReference type="InterPro" id="IPR011877">
    <property type="entry name" value="Ribokinase"/>
</dbReference>
<dbReference type="GO" id="GO:0005829">
    <property type="term" value="C:cytosol"/>
    <property type="evidence" value="ECO:0007669"/>
    <property type="project" value="TreeGrafter"/>
</dbReference>